<evidence type="ECO:0000313" key="2">
    <source>
        <dbReference type="Proteomes" id="UP000310249"/>
    </source>
</evidence>
<dbReference type="InterPro" id="IPR054273">
    <property type="entry name" value="DUF7004"/>
</dbReference>
<proteinExistence type="predicted"/>
<reference evidence="1 2" key="1">
    <citation type="submission" date="2018-01" db="EMBL/GenBank/DDBJ databases">
        <authorList>
            <person name="Paulsen S."/>
            <person name="Gram L.K."/>
        </authorList>
    </citation>
    <scope>NUCLEOTIDE SEQUENCE [LARGE SCALE GENOMIC DNA]</scope>
    <source>
        <strain evidence="1 2">S2676</strain>
    </source>
</reference>
<dbReference type="RefSeq" id="WP_138552844.1">
    <property type="nucleotide sequence ID" value="NZ_PNCH01000049.1"/>
</dbReference>
<dbReference type="Pfam" id="PF22539">
    <property type="entry name" value="DUF7004"/>
    <property type="match status" value="1"/>
</dbReference>
<comment type="caution">
    <text evidence="1">The sequence shown here is derived from an EMBL/GenBank/DDBJ whole genome shotgun (WGS) entry which is preliminary data.</text>
</comment>
<dbReference type="OrthoDB" id="6402658at2"/>
<dbReference type="AlphaFoldDB" id="A0A5S3WTX9"/>
<gene>
    <name evidence="1" type="ORF">CWB99_02525</name>
</gene>
<dbReference type="Proteomes" id="UP000310249">
    <property type="component" value="Unassembled WGS sequence"/>
</dbReference>
<protein>
    <submittedName>
        <fullName evidence="1">Uncharacterized protein</fullName>
    </submittedName>
</protein>
<sequence>MSFIINENFNTKSTLIAHLQDGTRFVFSQGRFDRWCIYHVRENKAHAVRDEEVFMMMSHYASGHTRFLLYRDFLSIFNEVTNHVNYDLVEKIVHISRSYPRPQEVQFILLFLYAGMIAEENKEKAILKKFIKRLGVHQVLIEGMSPTVAANYSRGKRWRELELECQVRGFYADYDILKLSA</sequence>
<reference evidence="2" key="2">
    <citation type="submission" date="2019-06" db="EMBL/GenBank/DDBJ databases">
        <title>Co-occurence of chitin degradation, pigmentation and bioactivity in marine Pseudoalteromonas.</title>
        <authorList>
            <person name="Sonnenschein E.C."/>
            <person name="Bech P.K."/>
        </authorList>
    </citation>
    <scope>NUCLEOTIDE SEQUENCE [LARGE SCALE GENOMIC DNA]</scope>
    <source>
        <strain evidence="2">S2676</strain>
    </source>
</reference>
<accession>A0A5S3WTX9</accession>
<organism evidence="1 2">
    <name type="scientific">Pseudoalteromonas rubra</name>
    <dbReference type="NCBI Taxonomy" id="43658"/>
    <lineage>
        <taxon>Bacteria</taxon>
        <taxon>Pseudomonadati</taxon>
        <taxon>Pseudomonadota</taxon>
        <taxon>Gammaproteobacteria</taxon>
        <taxon>Alteromonadales</taxon>
        <taxon>Pseudoalteromonadaceae</taxon>
        <taxon>Pseudoalteromonas</taxon>
    </lineage>
</organism>
<name>A0A5S3WTX9_9GAMM</name>
<dbReference type="EMBL" id="PNCI01000006">
    <property type="protein sequence ID" value="TMP32095.1"/>
    <property type="molecule type" value="Genomic_DNA"/>
</dbReference>
<evidence type="ECO:0000313" key="1">
    <source>
        <dbReference type="EMBL" id="TMP32095.1"/>
    </source>
</evidence>